<feature type="region of interest" description="Disordered" evidence="5">
    <location>
        <begin position="172"/>
        <end position="203"/>
    </location>
</feature>
<evidence type="ECO:0000313" key="7">
    <source>
        <dbReference type="Proteomes" id="UP001620626"/>
    </source>
</evidence>
<dbReference type="AlphaFoldDB" id="A0ABD2LJX1"/>
<comment type="caution">
    <text evidence="6">The sequence shown here is derived from an EMBL/GenBank/DDBJ whole genome shotgun (WGS) entry which is preliminary data.</text>
</comment>
<evidence type="ECO:0000256" key="4">
    <source>
        <dbReference type="ARBA" id="ARBA00023136"/>
    </source>
</evidence>
<evidence type="ECO:0000256" key="2">
    <source>
        <dbReference type="ARBA" id="ARBA00022741"/>
    </source>
</evidence>
<dbReference type="Pfam" id="PF00071">
    <property type="entry name" value="Ras"/>
    <property type="match status" value="1"/>
</dbReference>
<proteinExistence type="predicted"/>
<evidence type="ECO:0000256" key="5">
    <source>
        <dbReference type="SAM" id="MobiDB-lite"/>
    </source>
</evidence>
<dbReference type="SMART" id="SM00174">
    <property type="entry name" value="RHO"/>
    <property type="match status" value="1"/>
</dbReference>
<dbReference type="FunFam" id="3.40.50.300:FF:000586">
    <property type="entry name" value="Rab family GTPase"/>
    <property type="match status" value="1"/>
</dbReference>
<dbReference type="EMBL" id="JBICBT010000378">
    <property type="protein sequence ID" value="KAL3115521.1"/>
    <property type="molecule type" value="Genomic_DNA"/>
</dbReference>
<evidence type="ECO:0000313" key="6">
    <source>
        <dbReference type="EMBL" id="KAL3115521.1"/>
    </source>
</evidence>
<dbReference type="Proteomes" id="UP001620626">
    <property type="component" value="Unassembled WGS sequence"/>
</dbReference>
<name>A0ABD2LJX1_9BILA</name>
<keyword evidence="2" id="KW-0547">Nucleotide-binding</keyword>
<dbReference type="PROSITE" id="PS51421">
    <property type="entry name" value="RAS"/>
    <property type="match status" value="1"/>
</dbReference>
<dbReference type="SMART" id="SM00175">
    <property type="entry name" value="RAB"/>
    <property type="match status" value="1"/>
</dbReference>
<dbReference type="InterPro" id="IPR027417">
    <property type="entry name" value="P-loop_NTPase"/>
</dbReference>
<gene>
    <name evidence="6" type="ORF">niasHT_018154</name>
</gene>
<dbReference type="InterPro" id="IPR005225">
    <property type="entry name" value="Small_GTP-bd"/>
</dbReference>
<organism evidence="6 7">
    <name type="scientific">Heterodera trifolii</name>
    <dbReference type="NCBI Taxonomy" id="157864"/>
    <lineage>
        <taxon>Eukaryota</taxon>
        <taxon>Metazoa</taxon>
        <taxon>Ecdysozoa</taxon>
        <taxon>Nematoda</taxon>
        <taxon>Chromadorea</taxon>
        <taxon>Rhabditida</taxon>
        <taxon>Tylenchina</taxon>
        <taxon>Tylenchomorpha</taxon>
        <taxon>Tylenchoidea</taxon>
        <taxon>Heteroderidae</taxon>
        <taxon>Heteroderinae</taxon>
        <taxon>Heterodera</taxon>
    </lineage>
</organism>
<dbReference type="PROSITE" id="PS51419">
    <property type="entry name" value="RAB"/>
    <property type="match status" value="1"/>
</dbReference>
<dbReference type="NCBIfam" id="TIGR00231">
    <property type="entry name" value="small_GTP"/>
    <property type="match status" value="1"/>
</dbReference>
<dbReference type="SMART" id="SM00173">
    <property type="entry name" value="RAS"/>
    <property type="match status" value="1"/>
</dbReference>
<dbReference type="SMART" id="SM00176">
    <property type="entry name" value="RAN"/>
    <property type="match status" value="1"/>
</dbReference>
<protein>
    <recommendedName>
        <fullName evidence="8">Ras-related protein Rab-30</fullName>
    </recommendedName>
</protein>
<dbReference type="Gene3D" id="3.40.50.300">
    <property type="entry name" value="P-loop containing nucleotide triphosphate hydrolases"/>
    <property type="match status" value="1"/>
</dbReference>
<keyword evidence="3" id="KW-0342">GTP-binding</keyword>
<evidence type="ECO:0000256" key="1">
    <source>
        <dbReference type="ARBA" id="ARBA00004308"/>
    </source>
</evidence>
<keyword evidence="4" id="KW-0472">Membrane</keyword>
<dbReference type="InterPro" id="IPR001806">
    <property type="entry name" value="Small_GTPase"/>
</dbReference>
<reference evidence="6 7" key="1">
    <citation type="submission" date="2024-10" db="EMBL/GenBank/DDBJ databases">
        <authorList>
            <person name="Kim D."/>
        </authorList>
    </citation>
    <scope>NUCLEOTIDE SEQUENCE [LARGE SCALE GENOMIC DNA]</scope>
    <source>
        <strain evidence="6">BH-2024</strain>
    </source>
</reference>
<dbReference type="InterPro" id="IPR050227">
    <property type="entry name" value="Rab"/>
</dbReference>
<dbReference type="PANTHER" id="PTHR47977">
    <property type="entry name" value="RAS-RELATED PROTEIN RAB"/>
    <property type="match status" value="1"/>
</dbReference>
<dbReference type="PRINTS" id="PR00449">
    <property type="entry name" value="RASTRNSFRMNG"/>
</dbReference>
<comment type="subcellular location">
    <subcellularLocation>
        <location evidence="1">Endomembrane system</location>
    </subcellularLocation>
</comment>
<evidence type="ECO:0008006" key="8">
    <source>
        <dbReference type="Google" id="ProtNLM"/>
    </source>
</evidence>
<dbReference type="SUPFAM" id="SSF52540">
    <property type="entry name" value="P-loop containing nucleoside triphosphate hydrolases"/>
    <property type="match status" value="1"/>
</dbReference>
<dbReference type="GO" id="GO:0005525">
    <property type="term" value="F:GTP binding"/>
    <property type="evidence" value="ECO:0007669"/>
    <property type="project" value="UniProtKB-KW"/>
</dbReference>
<dbReference type="GO" id="GO:0012505">
    <property type="term" value="C:endomembrane system"/>
    <property type="evidence" value="ECO:0007669"/>
    <property type="project" value="UniProtKB-SubCell"/>
</dbReference>
<accession>A0ABD2LJX1</accession>
<sequence>MDDYAYLFKVVLVGNAGVGKTCLVKKFTQGIFPPGQNATIGVDFMVKNVKVDGEKVKLQIWDTAGQERFRSITQSYYRSAHAIVLVYDLSSQPTFDCISEWLLEIEQYANKRALRMLVGNKLDREEEREIPTDVAQSFASANAFHFFVETSAANDANVNILFQEVAEQLVSNEKKQNANGRRNANKNKKTNQANDRTGGRINGILANLKGPTQQRNSAENCCGLG</sequence>
<evidence type="ECO:0000256" key="3">
    <source>
        <dbReference type="ARBA" id="ARBA00023134"/>
    </source>
</evidence>
<keyword evidence="7" id="KW-1185">Reference proteome</keyword>